<evidence type="ECO:0000259" key="11">
    <source>
        <dbReference type="SMART" id="SM01038"/>
    </source>
</evidence>
<proteinExistence type="inferred from homology"/>
<dbReference type="InterPro" id="IPR004199">
    <property type="entry name" value="B-gal_small/dom_5"/>
</dbReference>
<dbReference type="InterPro" id="IPR014718">
    <property type="entry name" value="GH-type_carb-bd"/>
</dbReference>
<dbReference type="Pfam" id="PF02836">
    <property type="entry name" value="Glyco_hydro_2_C"/>
    <property type="match status" value="1"/>
</dbReference>
<dbReference type="InterPro" id="IPR023232">
    <property type="entry name" value="Glyco_hydro_2_AS"/>
</dbReference>
<evidence type="ECO:0000256" key="8">
    <source>
        <dbReference type="ARBA" id="ARBA00023295"/>
    </source>
</evidence>
<dbReference type="InterPro" id="IPR032312">
    <property type="entry name" value="LacZ_4"/>
</dbReference>
<reference evidence="12" key="1">
    <citation type="submission" date="2023-01" db="EMBL/GenBank/DDBJ databases">
        <title>Vibrio sp. CB1-14 genome sequencing.</title>
        <authorList>
            <person name="Otstavnykh N."/>
            <person name="Isaeva M."/>
            <person name="Meleshko D."/>
        </authorList>
    </citation>
    <scope>NUCLEOTIDE SEQUENCE</scope>
    <source>
        <strain evidence="12">CB1-14</strain>
    </source>
</reference>
<dbReference type="AlphaFoldDB" id="A0AAU8BLL3"/>
<dbReference type="SUPFAM" id="SSF49303">
    <property type="entry name" value="beta-Galactosidase/glucuronidase domain"/>
    <property type="match status" value="2"/>
</dbReference>
<dbReference type="Pfam" id="PF16353">
    <property type="entry name" value="LacZ_4"/>
    <property type="match status" value="1"/>
</dbReference>
<gene>
    <name evidence="12" type="ORF">PG915_19960</name>
</gene>
<dbReference type="SUPFAM" id="SSF74650">
    <property type="entry name" value="Galactose mutarotase-like"/>
    <property type="match status" value="1"/>
</dbReference>
<dbReference type="Gene3D" id="2.60.120.260">
    <property type="entry name" value="Galactose-binding domain-like"/>
    <property type="match status" value="1"/>
</dbReference>
<dbReference type="InterPro" id="IPR006104">
    <property type="entry name" value="Glyco_hydro_2_N"/>
</dbReference>
<evidence type="ECO:0000256" key="1">
    <source>
        <dbReference type="ARBA" id="ARBA00001412"/>
    </source>
</evidence>
<dbReference type="PANTHER" id="PTHR46323">
    <property type="entry name" value="BETA-GALACTOSIDASE"/>
    <property type="match status" value="1"/>
</dbReference>
<dbReference type="InterPro" id="IPR006101">
    <property type="entry name" value="Glyco_hydro_2"/>
</dbReference>
<dbReference type="PROSITE" id="PS00608">
    <property type="entry name" value="GLYCOSYL_HYDROL_F2_2"/>
    <property type="match status" value="1"/>
</dbReference>
<evidence type="ECO:0000256" key="4">
    <source>
        <dbReference type="ARBA" id="ARBA00012756"/>
    </source>
</evidence>
<dbReference type="InterPro" id="IPR006103">
    <property type="entry name" value="Glyco_hydro_2_cat"/>
</dbReference>
<dbReference type="InterPro" id="IPR006102">
    <property type="entry name" value="Ig-like_GH2"/>
</dbReference>
<dbReference type="EC" id="3.2.1.23" evidence="4 10"/>
<evidence type="ECO:0000256" key="9">
    <source>
        <dbReference type="ARBA" id="ARBA00032230"/>
    </source>
</evidence>
<dbReference type="PRINTS" id="PR00132">
    <property type="entry name" value="GLHYDRLASE2"/>
</dbReference>
<feature type="domain" description="Beta galactosidase small chain/" evidence="11">
    <location>
        <begin position="754"/>
        <end position="1030"/>
    </location>
</feature>
<dbReference type="PANTHER" id="PTHR46323:SF2">
    <property type="entry name" value="BETA-GALACTOSIDASE"/>
    <property type="match status" value="1"/>
</dbReference>
<dbReference type="Pfam" id="PF02837">
    <property type="entry name" value="Glyco_hydro_2_N"/>
    <property type="match status" value="1"/>
</dbReference>
<evidence type="ECO:0000313" key="12">
    <source>
        <dbReference type="EMBL" id="XCD17574.1"/>
    </source>
</evidence>
<dbReference type="InterPro" id="IPR017853">
    <property type="entry name" value="GH"/>
</dbReference>
<evidence type="ECO:0000256" key="5">
    <source>
        <dbReference type="ARBA" id="ARBA00013303"/>
    </source>
</evidence>
<dbReference type="SUPFAM" id="SSF51445">
    <property type="entry name" value="(Trans)glycosidases"/>
    <property type="match status" value="1"/>
</dbReference>
<evidence type="ECO:0000256" key="10">
    <source>
        <dbReference type="RuleBase" id="RU361154"/>
    </source>
</evidence>
<dbReference type="Gene3D" id="3.20.20.80">
    <property type="entry name" value="Glycosidases"/>
    <property type="match status" value="1"/>
</dbReference>
<dbReference type="SMART" id="SM01038">
    <property type="entry name" value="Bgal_small_N"/>
    <property type="match status" value="1"/>
</dbReference>
<dbReference type="GO" id="GO:0004565">
    <property type="term" value="F:beta-galactosidase activity"/>
    <property type="evidence" value="ECO:0007669"/>
    <property type="project" value="UniProtKB-EC"/>
</dbReference>
<evidence type="ECO:0000256" key="7">
    <source>
        <dbReference type="ARBA" id="ARBA00023053"/>
    </source>
</evidence>
<keyword evidence="7" id="KW-0915">Sodium</keyword>
<dbReference type="FunFam" id="3.20.20.80:FF:000018">
    <property type="entry name" value="Beta-galactosidase"/>
    <property type="match status" value="1"/>
</dbReference>
<dbReference type="InterPro" id="IPR011013">
    <property type="entry name" value="Gal_mutarotase_sf_dom"/>
</dbReference>
<dbReference type="Pfam" id="PF02929">
    <property type="entry name" value="Bgal_small_N"/>
    <property type="match status" value="1"/>
</dbReference>
<dbReference type="InterPro" id="IPR013783">
    <property type="entry name" value="Ig-like_fold"/>
</dbReference>
<dbReference type="PROSITE" id="PS00719">
    <property type="entry name" value="GLYCOSYL_HYDROL_F2_1"/>
    <property type="match status" value="1"/>
</dbReference>
<organism evidence="12">
    <name type="scientific">Vibrio chaetopteri</name>
    <dbReference type="NCBI Taxonomy" id="3016528"/>
    <lineage>
        <taxon>Bacteria</taxon>
        <taxon>Pseudomonadati</taxon>
        <taxon>Pseudomonadota</taxon>
        <taxon>Gammaproteobacteria</taxon>
        <taxon>Vibrionales</taxon>
        <taxon>Vibrionaceae</taxon>
        <taxon>Vibrio</taxon>
    </lineage>
</organism>
<dbReference type="KEGG" id="vck:PG915_19960"/>
<evidence type="ECO:0000256" key="2">
    <source>
        <dbReference type="ARBA" id="ARBA00001959"/>
    </source>
</evidence>
<dbReference type="SUPFAM" id="SSF49785">
    <property type="entry name" value="Galactose-binding domain-like"/>
    <property type="match status" value="1"/>
</dbReference>
<keyword evidence="8 10" id="KW-0326">Glycosidase</keyword>
<dbReference type="GO" id="GO:0009341">
    <property type="term" value="C:beta-galactosidase complex"/>
    <property type="evidence" value="ECO:0007669"/>
    <property type="project" value="InterPro"/>
</dbReference>
<dbReference type="InterPro" id="IPR023230">
    <property type="entry name" value="Glyco_hydro_2_CS"/>
</dbReference>
<sequence>MRTFAQVMAAREWENQHVVQRNVLTAHAPLHAYSSIEQARVGQASDNQTSLNGHWQFTLLTAPEAMSEAFIEPDFDDADWHSLPVPSNWQLHGFDKPIYTNVKYPFVDNPPYVPEQNPTGVYRKSFDYSPRENTSTTITFDGVNSAFHLWCNGHWVGYSQDSRLPAEFDLGQHLISGRNQLTVMVLRWSDGSYLEDQDMWWLSGIFRDVTLRTKSITHIADVETVASLQSGYRDGLLTVTTTVSSPSDTLKVNVALFDAAGNEIAAQTQAFGVEFVDEKGAWDNKAIHRLSVADVKAWSAEAPHLYRVVVSLIDDQNQLIDCEAYSVGFRNVEVLNGQICVNGKPLLIRGVNRHEHHPELGHVMTREAMIEDIKLLKQNNFNAVRTAHYPNHPMWYQLCDEFGLYLVDEANIETHGQVPMCRLSDDSEWLNAYMRRMVNLVERDKNHPSVIVWSLGNESGIGGNHYAMYQWVKQRDPSRPVQYEGGGAMTAATDIICPMYARVNWDLPVVGHQPEVTPRIGIKKAIALPNESRPLILCEYAHAMGNSLGSFVDYWQAFRDHPRLQGGFIWDWVDQGLSKVDDKGRHYWAYGGDFGDEINDRQFCINGLIFPDRTVHPALFEVKKAQQYYQFKLVSEQPLTIEVENENLFVASDNEMLCWQLLQDGTPSNSGELVMTTQPGKKQQITLCDVIDKQPGSEYHLNLETRLIEETPWAEAGHVTAIEQIELQTLPMLLVPQTPIIAQLAVVKAEQRLSVVSDDIAFEFDSAAGYLVSCKVRGVEKLTQPIKDNFCRAPIDNDIGTSEANKLDPNSWFARWQTAGLANLTRGCHSFDYDEAEGGVNVTCVALYSNVQAPIISSTWRYHIDSEGQLTVDVDVAFAKGLPPMPRVGLELGLYHQPQDDTQVEWFGREPHENYPDRIGSAHFGRYKQPLSSMHTDYIFPSENGLRCDSRELKVGSLTVKGKFHFSVSEFSQHSLADAKHTNELEKDGCLYVRIDGYHMGVGGDDSWTPSVHKAYQLREQRYRYEVALRFNA</sequence>
<keyword evidence="6 10" id="KW-0378">Hydrolase</keyword>
<dbReference type="GO" id="GO:0005990">
    <property type="term" value="P:lactose catabolic process"/>
    <property type="evidence" value="ECO:0007669"/>
    <property type="project" value="TreeGrafter"/>
</dbReference>
<dbReference type="InterPro" id="IPR008979">
    <property type="entry name" value="Galactose-bd-like_sf"/>
</dbReference>
<evidence type="ECO:0000256" key="6">
    <source>
        <dbReference type="ARBA" id="ARBA00022801"/>
    </source>
</evidence>
<comment type="catalytic activity">
    <reaction evidence="1 10">
        <text>Hydrolysis of terminal non-reducing beta-D-galactose residues in beta-D-galactosides.</text>
        <dbReference type="EC" id="3.2.1.23"/>
    </reaction>
</comment>
<dbReference type="RefSeq" id="WP_353498755.1">
    <property type="nucleotide sequence ID" value="NZ_CP115921.1"/>
</dbReference>
<dbReference type="Pfam" id="PF00703">
    <property type="entry name" value="Glyco_hydro_2"/>
    <property type="match status" value="1"/>
</dbReference>
<name>A0AAU8BLL3_9VIBR</name>
<dbReference type="Gene3D" id="2.70.98.10">
    <property type="match status" value="1"/>
</dbReference>
<dbReference type="EMBL" id="CP115921">
    <property type="protein sequence ID" value="XCD17574.1"/>
    <property type="molecule type" value="Genomic_DNA"/>
</dbReference>
<accession>A0AAU8BLL3</accession>
<dbReference type="InterPro" id="IPR050347">
    <property type="entry name" value="Bact_Beta-galactosidase"/>
</dbReference>
<dbReference type="GO" id="GO:0030246">
    <property type="term" value="F:carbohydrate binding"/>
    <property type="evidence" value="ECO:0007669"/>
    <property type="project" value="InterPro"/>
</dbReference>
<comment type="cofactor">
    <cofactor evidence="2">
        <name>Na(+)</name>
        <dbReference type="ChEBI" id="CHEBI:29101"/>
    </cofactor>
</comment>
<protein>
    <recommendedName>
        <fullName evidence="5 10">Beta-galactosidase</fullName>
        <ecNumber evidence="4 10">3.2.1.23</ecNumber>
    </recommendedName>
    <alternativeName>
        <fullName evidence="9 10">Lactase</fullName>
    </alternativeName>
</protein>
<dbReference type="NCBIfam" id="NF007074">
    <property type="entry name" value="PRK09525.1"/>
    <property type="match status" value="1"/>
</dbReference>
<dbReference type="Gene3D" id="2.60.40.10">
    <property type="entry name" value="Immunoglobulins"/>
    <property type="match status" value="2"/>
</dbReference>
<dbReference type="InterPro" id="IPR036156">
    <property type="entry name" value="Beta-gal/glucu_dom_sf"/>
</dbReference>
<evidence type="ECO:0000256" key="3">
    <source>
        <dbReference type="ARBA" id="ARBA00007401"/>
    </source>
</evidence>
<comment type="similarity">
    <text evidence="3 10">Belongs to the glycosyl hydrolase 2 family.</text>
</comment>